<dbReference type="PANTHER" id="PTHR43495">
    <property type="entry name" value="GABA PERMEASE"/>
    <property type="match status" value="1"/>
</dbReference>
<keyword evidence="5" id="KW-0029">Amino-acid transport</keyword>
<gene>
    <name evidence="10" type="ORF">HMPREF9336_02476</name>
</gene>
<keyword evidence="7 8" id="KW-0472">Membrane</keyword>
<feature type="transmembrane region" description="Helical" evidence="8">
    <location>
        <begin position="462"/>
        <end position="480"/>
    </location>
</feature>
<evidence type="ECO:0000256" key="2">
    <source>
        <dbReference type="ARBA" id="ARBA00008583"/>
    </source>
</evidence>
<keyword evidence="11" id="KW-1185">Reference proteome</keyword>
<dbReference type="GO" id="GO:0006865">
    <property type="term" value="P:amino acid transport"/>
    <property type="evidence" value="ECO:0007669"/>
    <property type="project" value="UniProtKB-KW"/>
</dbReference>
<evidence type="ECO:0000259" key="9">
    <source>
        <dbReference type="Pfam" id="PF00324"/>
    </source>
</evidence>
<dbReference type="PANTHER" id="PTHR43495:SF1">
    <property type="entry name" value="L-ASPARAGINE PERMEASE"/>
    <property type="match status" value="1"/>
</dbReference>
<feature type="transmembrane region" description="Helical" evidence="8">
    <location>
        <begin position="379"/>
        <end position="401"/>
    </location>
</feature>
<feature type="transmembrane region" description="Helical" evidence="8">
    <location>
        <begin position="351"/>
        <end position="373"/>
    </location>
</feature>
<dbReference type="GO" id="GO:0016020">
    <property type="term" value="C:membrane"/>
    <property type="evidence" value="ECO:0007669"/>
    <property type="project" value="UniProtKB-SubCell"/>
</dbReference>
<feature type="transmembrane region" description="Helical" evidence="8">
    <location>
        <begin position="140"/>
        <end position="162"/>
    </location>
</feature>
<feature type="transmembrane region" description="Helical" evidence="8">
    <location>
        <begin position="422"/>
        <end position="442"/>
    </location>
</feature>
<feature type="transmembrane region" description="Helical" evidence="8">
    <location>
        <begin position="174"/>
        <end position="195"/>
    </location>
</feature>
<feature type="transmembrane region" description="Helical" evidence="8">
    <location>
        <begin position="60"/>
        <end position="82"/>
    </location>
</feature>
<keyword evidence="6 8" id="KW-1133">Transmembrane helix</keyword>
<dbReference type="OrthoDB" id="5297508at2"/>
<dbReference type="PIRSF" id="PIRSF006060">
    <property type="entry name" value="AA_transporter"/>
    <property type="match status" value="1"/>
</dbReference>
<feature type="transmembrane region" description="Helical" evidence="8">
    <location>
        <begin position="102"/>
        <end position="120"/>
    </location>
</feature>
<evidence type="ECO:0000256" key="3">
    <source>
        <dbReference type="ARBA" id="ARBA00022448"/>
    </source>
</evidence>
<feature type="domain" description="Amino acid permease/ SLC12A" evidence="9">
    <location>
        <begin position="31"/>
        <end position="478"/>
    </location>
</feature>
<feature type="transmembrane region" description="Helical" evidence="8">
    <location>
        <begin position="309"/>
        <end position="330"/>
    </location>
</feature>
<reference evidence="10 11" key="1">
    <citation type="journal article" date="2011" name="Stand. Genomic Sci.">
        <title>High quality draft genome sequence of Segniliparus rugosus CDC 945(T)= (ATCC BAA-974(T)).</title>
        <authorList>
            <person name="Earl A.M."/>
            <person name="Desjardins C.A."/>
            <person name="Fitzgerald M.G."/>
            <person name="Arachchi H.M."/>
            <person name="Zeng Q."/>
            <person name="Mehta T."/>
            <person name="Griggs A."/>
            <person name="Birren B.W."/>
            <person name="Toney N.C."/>
            <person name="Carr J."/>
            <person name="Posey J."/>
            <person name="Butler W.R."/>
        </authorList>
    </citation>
    <scope>NUCLEOTIDE SEQUENCE [LARGE SCALE GENOMIC DNA]</scope>
    <source>
        <strain evidence="11">ATCC BAA-974 / DSM 45345 / CCUG 50838 / CIP 108380 / JCM 13579 / CDC 945</strain>
    </source>
</reference>
<dbReference type="FunFam" id="1.20.1740.10:FF:000001">
    <property type="entry name" value="Amino acid permease"/>
    <property type="match status" value="1"/>
</dbReference>
<evidence type="ECO:0000313" key="11">
    <source>
        <dbReference type="Proteomes" id="UP000004816"/>
    </source>
</evidence>
<evidence type="ECO:0000256" key="4">
    <source>
        <dbReference type="ARBA" id="ARBA00022692"/>
    </source>
</evidence>
<comment type="caution">
    <text evidence="10">The sequence shown here is derived from an EMBL/GenBank/DDBJ whole genome shotgun (WGS) entry which is preliminary data.</text>
</comment>
<evidence type="ECO:0000256" key="8">
    <source>
        <dbReference type="SAM" id="Phobius"/>
    </source>
</evidence>
<protein>
    <recommendedName>
        <fullName evidence="9">Amino acid permease/ SLC12A domain-containing protein</fullName>
    </recommendedName>
</protein>
<organism evidence="10 11">
    <name type="scientific">Segniliparus rugosus (strain ATCC BAA-974 / DSM 45345 / CCUG 50838 / CIP 108380 / JCM 13579 / CDC 945)</name>
    <dbReference type="NCBI Taxonomy" id="679197"/>
    <lineage>
        <taxon>Bacteria</taxon>
        <taxon>Bacillati</taxon>
        <taxon>Actinomycetota</taxon>
        <taxon>Actinomycetes</taxon>
        <taxon>Mycobacteriales</taxon>
        <taxon>Segniliparaceae</taxon>
        <taxon>Segniliparus</taxon>
    </lineage>
</organism>
<comment type="subcellular location">
    <subcellularLocation>
        <location evidence="1">Membrane</location>
        <topology evidence="1">Multi-pass membrane protein</topology>
    </subcellularLocation>
</comment>
<keyword evidence="3" id="KW-0813">Transport</keyword>
<evidence type="ECO:0000256" key="5">
    <source>
        <dbReference type="ARBA" id="ARBA00022970"/>
    </source>
</evidence>
<feature type="transmembrane region" description="Helical" evidence="8">
    <location>
        <begin position="33"/>
        <end position="54"/>
    </location>
</feature>
<evidence type="ECO:0000256" key="7">
    <source>
        <dbReference type="ARBA" id="ARBA00023136"/>
    </source>
</evidence>
<dbReference type="Pfam" id="PF00324">
    <property type="entry name" value="AA_permease"/>
    <property type="match status" value="1"/>
</dbReference>
<dbReference type="GO" id="GO:0055085">
    <property type="term" value="P:transmembrane transport"/>
    <property type="evidence" value="ECO:0007669"/>
    <property type="project" value="InterPro"/>
</dbReference>
<dbReference type="eggNOG" id="COG1113">
    <property type="taxonomic scope" value="Bacteria"/>
</dbReference>
<evidence type="ECO:0000313" key="10">
    <source>
        <dbReference type="EMBL" id="EFV12681.2"/>
    </source>
</evidence>
<sequence>MTASTDQGAPETSYLSQEDEGYHKGLGNRQIQMIAIGGAIGTGLFMGAGLKLHSVGPGLFLAYGLCGVFLFFILRALGELVLHRPSSGSFVSYSREFLGEKAAYGVGWMFFLNWAMTGIGDTSAVAKYITLWVKTDVVPSWVWALAALSIVLTVNMISVKWFGEMEFWAALVKVVALTTFLTVALIVLVFGYHLGVAGEEGWRPGVTMVENSGGWLPKGFTPMLLALSTVVFAYAGSEMVGTAAGEAKNPQKVMPKAINSVIARVAVFYVGSLVLLALLVPYARYGGESPFVTFFALIHVPHAEDVMNAVVITSAMSSLNAGLYSTGRIIRSMAMNGSAPSFMTGISSRGVPYPGILLTSSVALVGVILNYLLEDAAEVFSIATEMASIGILASWGSIILCQLKFYKLSKQGLARRPAFKMFGAPYTGYATLVFLVLVLALMALPKDTETVWIKRYEGTVTVGAFFFFLLPLLILGWFLLRDRVNAIAQERVGYTGKFPVVANLPVDSDRLPLKDRPGPTGS</sequence>
<comment type="similarity">
    <text evidence="2">Belongs to the amino acid-polyamine-organocation (APC) superfamily. Amino acid transporter (AAT) (TC 2.A.3.1) family.</text>
</comment>
<feature type="transmembrane region" description="Helical" evidence="8">
    <location>
        <begin position="257"/>
        <end position="280"/>
    </location>
</feature>
<dbReference type="Proteomes" id="UP000004816">
    <property type="component" value="Unassembled WGS sequence"/>
</dbReference>
<feature type="transmembrane region" description="Helical" evidence="8">
    <location>
        <begin position="215"/>
        <end position="236"/>
    </location>
</feature>
<accession>E5XSK4</accession>
<dbReference type="Gene3D" id="1.20.1740.10">
    <property type="entry name" value="Amino acid/polyamine transporter I"/>
    <property type="match status" value="1"/>
</dbReference>
<dbReference type="HOGENOM" id="CLU_007946_9_0_11"/>
<dbReference type="EMBL" id="ACZI02000002">
    <property type="protein sequence ID" value="EFV12681.2"/>
    <property type="molecule type" value="Genomic_DNA"/>
</dbReference>
<proteinExistence type="inferred from homology"/>
<evidence type="ECO:0000256" key="6">
    <source>
        <dbReference type="ARBA" id="ARBA00022989"/>
    </source>
</evidence>
<name>E5XSK4_SEGRC</name>
<dbReference type="AlphaFoldDB" id="E5XSK4"/>
<evidence type="ECO:0000256" key="1">
    <source>
        <dbReference type="ARBA" id="ARBA00004141"/>
    </source>
</evidence>
<dbReference type="STRING" id="679197.HMPREF9336_02476"/>
<keyword evidence="4 8" id="KW-0812">Transmembrane</keyword>
<dbReference type="InterPro" id="IPR004841">
    <property type="entry name" value="AA-permease/SLC12A_dom"/>
</dbReference>